<dbReference type="InterPro" id="IPR009057">
    <property type="entry name" value="Homeodomain-like_sf"/>
</dbReference>
<evidence type="ECO:0000313" key="7">
    <source>
        <dbReference type="Proteomes" id="UP001595816"/>
    </source>
</evidence>
<feature type="DNA-binding region" description="H-T-H motif" evidence="4">
    <location>
        <begin position="39"/>
        <end position="58"/>
    </location>
</feature>
<dbReference type="SUPFAM" id="SSF46689">
    <property type="entry name" value="Homeodomain-like"/>
    <property type="match status" value="1"/>
</dbReference>
<evidence type="ECO:0000313" key="6">
    <source>
        <dbReference type="EMBL" id="MFC4134789.1"/>
    </source>
</evidence>
<organism evidence="6 7">
    <name type="scientific">Hamadaea flava</name>
    <dbReference type="NCBI Taxonomy" id="1742688"/>
    <lineage>
        <taxon>Bacteria</taxon>
        <taxon>Bacillati</taxon>
        <taxon>Actinomycetota</taxon>
        <taxon>Actinomycetes</taxon>
        <taxon>Micromonosporales</taxon>
        <taxon>Micromonosporaceae</taxon>
        <taxon>Hamadaea</taxon>
    </lineage>
</organism>
<proteinExistence type="predicted"/>
<dbReference type="PANTHER" id="PTHR30055">
    <property type="entry name" value="HTH-TYPE TRANSCRIPTIONAL REGULATOR RUTR"/>
    <property type="match status" value="1"/>
</dbReference>
<keyword evidence="7" id="KW-1185">Reference proteome</keyword>
<evidence type="ECO:0000256" key="3">
    <source>
        <dbReference type="ARBA" id="ARBA00023163"/>
    </source>
</evidence>
<evidence type="ECO:0000256" key="4">
    <source>
        <dbReference type="PROSITE-ProRule" id="PRU00335"/>
    </source>
</evidence>
<dbReference type="Gene3D" id="1.10.10.60">
    <property type="entry name" value="Homeodomain-like"/>
    <property type="match status" value="1"/>
</dbReference>
<keyword evidence="2 4" id="KW-0238">DNA-binding</keyword>
<protein>
    <submittedName>
        <fullName evidence="6">TetR/AcrR family transcriptional regulator</fullName>
    </submittedName>
</protein>
<dbReference type="InterPro" id="IPR001647">
    <property type="entry name" value="HTH_TetR"/>
</dbReference>
<keyword evidence="1" id="KW-0805">Transcription regulation</keyword>
<comment type="caution">
    <text evidence="6">The sequence shown here is derived from an EMBL/GenBank/DDBJ whole genome shotgun (WGS) entry which is preliminary data.</text>
</comment>
<gene>
    <name evidence="6" type="ORF">ACFOZ4_29625</name>
</gene>
<dbReference type="SUPFAM" id="SSF48498">
    <property type="entry name" value="Tetracyclin repressor-like, C-terminal domain"/>
    <property type="match status" value="1"/>
</dbReference>
<sequence length="199" mass="21374">MTTSKRPPAGAAVLRPEITAAVTAALLQELSEVGFGRLSIERVARRAGVTKSAVYRRWDSKLDMVLELVTSALEQNIALPDTGTLHGDVRLVVTLVGRALTHPLAAKIVPDLLAEAARNPRVHQTLHDVIRSYQHKTSDLLVNRAIARGELPTGTDPDLVTDLLVGPVYWRTAVMRGSGEPAYLDQLASAIISAVAPGH</sequence>
<evidence type="ECO:0000256" key="1">
    <source>
        <dbReference type="ARBA" id="ARBA00023015"/>
    </source>
</evidence>
<name>A0ABV8LYA6_9ACTN</name>
<dbReference type="Gene3D" id="1.10.357.10">
    <property type="entry name" value="Tetracycline Repressor, domain 2"/>
    <property type="match status" value="1"/>
</dbReference>
<accession>A0ABV8LYA6</accession>
<dbReference type="InterPro" id="IPR011075">
    <property type="entry name" value="TetR_C"/>
</dbReference>
<reference evidence="7" key="1">
    <citation type="journal article" date="2019" name="Int. J. Syst. Evol. Microbiol.">
        <title>The Global Catalogue of Microorganisms (GCM) 10K type strain sequencing project: providing services to taxonomists for standard genome sequencing and annotation.</title>
        <authorList>
            <consortium name="The Broad Institute Genomics Platform"/>
            <consortium name="The Broad Institute Genome Sequencing Center for Infectious Disease"/>
            <person name="Wu L."/>
            <person name="Ma J."/>
        </authorList>
    </citation>
    <scope>NUCLEOTIDE SEQUENCE [LARGE SCALE GENOMIC DNA]</scope>
    <source>
        <strain evidence="7">CGMCC 4.7289</strain>
    </source>
</reference>
<dbReference type="Pfam" id="PF16859">
    <property type="entry name" value="TetR_C_11"/>
    <property type="match status" value="1"/>
</dbReference>
<keyword evidence="3" id="KW-0804">Transcription</keyword>
<dbReference type="InterPro" id="IPR050109">
    <property type="entry name" value="HTH-type_TetR-like_transc_reg"/>
</dbReference>
<dbReference type="InterPro" id="IPR036271">
    <property type="entry name" value="Tet_transcr_reg_TetR-rel_C_sf"/>
</dbReference>
<dbReference type="RefSeq" id="WP_253761072.1">
    <property type="nucleotide sequence ID" value="NZ_JAMZDZ010000001.1"/>
</dbReference>
<dbReference type="PANTHER" id="PTHR30055:SF148">
    <property type="entry name" value="TETR-FAMILY TRANSCRIPTIONAL REGULATOR"/>
    <property type="match status" value="1"/>
</dbReference>
<evidence type="ECO:0000256" key="2">
    <source>
        <dbReference type="ARBA" id="ARBA00023125"/>
    </source>
</evidence>
<dbReference type="EMBL" id="JBHSAY010000015">
    <property type="protein sequence ID" value="MFC4134789.1"/>
    <property type="molecule type" value="Genomic_DNA"/>
</dbReference>
<dbReference type="PROSITE" id="PS50977">
    <property type="entry name" value="HTH_TETR_2"/>
    <property type="match status" value="1"/>
</dbReference>
<dbReference type="Proteomes" id="UP001595816">
    <property type="component" value="Unassembled WGS sequence"/>
</dbReference>
<evidence type="ECO:0000259" key="5">
    <source>
        <dbReference type="PROSITE" id="PS50977"/>
    </source>
</evidence>
<feature type="domain" description="HTH tetR-type" evidence="5">
    <location>
        <begin position="16"/>
        <end position="76"/>
    </location>
</feature>
<dbReference type="Pfam" id="PF00440">
    <property type="entry name" value="TetR_N"/>
    <property type="match status" value="1"/>
</dbReference>